<feature type="region of interest" description="Disordered" evidence="1">
    <location>
        <begin position="375"/>
        <end position="400"/>
    </location>
</feature>
<keyword evidence="5" id="KW-1185">Reference proteome</keyword>
<dbReference type="OrthoDB" id="6380398at2759"/>
<dbReference type="SUPFAM" id="SSF50494">
    <property type="entry name" value="Trypsin-like serine proteases"/>
    <property type="match status" value="1"/>
</dbReference>
<evidence type="ECO:0000256" key="1">
    <source>
        <dbReference type="SAM" id="MobiDB-lite"/>
    </source>
</evidence>
<sequence length="400" mass="43960">MKLGNSLLTLAAGLSSVLAGSVGEVHYPTLFRRNGTEDLQSFKGAVLLKNGEQTSCEVALMYSTFGFVSAACLDYTDTSAKTLNSSTTYEVAISSGLTSSYGRFKASKVTPNPGYDPVSYANNIALVEFESNGSEFVNYIASWRQDWIEFYYTRRSLSNAASSTWNSPATTMYNAQPDLNACAQANSLFMYNQKDLICNELSTPSIMNASCSIPYASIYGVNDPNAAVAALYSHSAVHNDGSLCGNEKIYNYFIVMQNYVHWAMSIMGKKAPVFHTRIPEYTEVLDPSYSMIIPKSSVEGVAVYAGDLYHLGATISQASDEKDGGLSPGAIAGIILGLLALLALLGYFIRKKLKERYESNRVRRWWFFGRFEKEEKPEDAGPPMADPNDPQRPSTYPVQF</sequence>
<keyword evidence="2" id="KW-1133">Transmembrane helix</keyword>
<evidence type="ECO:0000256" key="2">
    <source>
        <dbReference type="SAM" id="Phobius"/>
    </source>
</evidence>
<evidence type="ECO:0000256" key="3">
    <source>
        <dbReference type="SAM" id="SignalP"/>
    </source>
</evidence>
<feature type="compositionally biased region" description="Polar residues" evidence="1">
    <location>
        <begin position="391"/>
        <end position="400"/>
    </location>
</feature>
<name>A0A9W8M0V5_9FUNG</name>
<dbReference type="AlphaFoldDB" id="A0A9W8M0V5"/>
<dbReference type="InterPro" id="IPR009003">
    <property type="entry name" value="Peptidase_S1_PA"/>
</dbReference>
<keyword evidence="2" id="KW-0472">Membrane</keyword>
<feature type="transmembrane region" description="Helical" evidence="2">
    <location>
        <begin position="329"/>
        <end position="349"/>
    </location>
</feature>
<feature type="signal peptide" evidence="3">
    <location>
        <begin position="1"/>
        <end position="19"/>
    </location>
</feature>
<accession>A0A9W8M0V5</accession>
<dbReference type="EMBL" id="JANBUW010000018">
    <property type="protein sequence ID" value="KAJ2851061.1"/>
    <property type="molecule type" value="Genomic_DNA"/>
</dbReference>
<feature type="chain" id="PRO_5040824720" evidence="3">
    <location>
        <begin position="20"/>
        <end position="400"/>
    </location>
</feature>
<evidence type="ECO:0000313" key="4">
    <source>
        <dbReference type="EMBL" id="KAJ2851061.1"/>
    </source>
</evidence>
<evidence type="ECO:0000313" key="5">
    <source>
        <dbReference type="Proteomes" id="UP001139887"/>
    </source>
</evidence>
<keyword evidence="2" id="KW-0812">Transmembrane</keyword>
<proteinExistence type="predicted"/>
<gene>
    <name evidence="4" type="ORF">IWW36_001408</name>
</gene>
<keyword evidence="3" id="KW-0732">Signal</keyword>
<comment type="caution">
    <text evidence="4">The sequence shown here is derived from an EMBL/GenBank/DDBJ whole genome shotgun (WGS) entry which is preliminary data.</text>
</comment>
<protein>
    <submittedName>
        <fullName evidence="4">Uncharacterized protein</fullName>
    </submittedName>
</protein>
<dbReference type="Proteomes" id="UP001139887">
    <property type="component" value="Unassembled WGS sequence"/>
</dbReference>
<reference evidence="4" key="1">
    <citation type="submission" date="2022-07" db="EMBL/GenBank/DDBJ databases">
        <title>Phylogenomic reconstructions and comparative analyses of Kickxellomycotina fungi.</title>
        <authorList>
            <person name="Reynolds N.K."/>
            <person name="Stajich J.E."/>
            <person name="Barry K."/>
            <person name="Grigoriev I.V."/>
            <person name="Crous P."/>
            <person name="Smith M.E."/>
        </authorList>
    </citation>
    <scope>NUCLEOTIDE SEQUENCE</scope>
    <source>
        <strain evidence="4">NRRL 1566</strain>
    </source>
</reference>
<organism evidence="4 5">
    <name type="scientific">Coemansia brasiliensis</name>
    <dbReference type="NCBI Taxonomy" id="2650707"/>
    <lineage>
        <taxon>Eukaryota</taxon>
        <taxon>Fungi</taxon>
        <taxon>Fungi incertae sedis</taxon>
        <taxon>Zoopagomycota</taxon>
        <taxon>Kickxellomycotina</taxon>
        <taxon>Kickxellomycetes</taxon>
        <taxon>Kickxellales</taxon>
        <taxon>Kickxellaceae</taxon>
        <taxon>Coemansia</taxon>
    </lineage>
</organism>